<dbReference type="NCBIfam" id="TIGR00255">
    <property type="entry name" value="YicC/YloC family endoribonuclease"/>
    <property type="match status" value="1"/>
</dbReference>
<evidence type="ECO:0000313" key="8">
    <source>
        <dbReference type="EMBL" id="MFC5712206.1"/>
    </source>
</evidence>
<evidence type="ECO:0000259" key="7">
    <source>
        <dbReference type="Pfam" id="PF08340"/>
    </source>
</evidence>
<proteinExistence type="inferred from homology"/>
<dbReference type="EMBL" id="JBHSOZ010000003">
    <property type="protein sequence ID" value="MFC5712206.1"/>
    <property type="molecule type" value="Genomic_DNA"/>
</dbReference>
<keyword evidence="3" id="KW-0255">Endonuclease</keyword>
<evidence type="ECO:0000313" key="9">
    <source>
        <dbReference type="Proteomes" id="UP001596142"/>
    </source>
</evidence>
<dbReference type="Proteomes" id="UP001596142">
    <property type="component" value="Unassembled WGS sequence"/>
</dbReference>
<evidence type="ECO:0000256" key="2">
    <source>
        <dbReference type="ARBA" id="ARBA00022722"/>
    </source>
</evidence>
<keyword evidence="4 8" id="KW-0378">Hydrolase</keyword>
<dbReference type="PANTHER" id="PTHR30636">
    <property type="entry name" value="UPF0701 PROTEIN YICC"/>
    <property type="match status" value="1"/>
</dbReference>
<sequence>MTGFGRFALNVDSGKVQVEMKSVNHRYNEISVRLPKNFSYMEERIHKIVKRFVQRGKVDVFVSVDGQGALGRHVKVDWELLQGFMKSAEDMKKQTWFKDTSLSLESFLLHPDITTVEEEGDIPEEWEGALVQCVEESAAMLYRMRQTEGAALEKDISKRIDSISRMTDIIHARTGQVVENYREKLIKRMKDFLGGDYQLEEGRILTEVALFADKANIDEEITRLTSHVKQFLSIIEEKGSIGRKLDFLVQEMNREINTIGSKGNDIEISRQVVNLKSELEKVKEQVQNIE</sequence>
<feature type="domain" description="Endoribonuclease YicC-like C-terminal" evidence="7">
    <location>
        <begin position="171"/>
        <end position="290"/>
    </location>
</feature>
<evidence type="ECO:0000259" key="6">
    <source>
        <dbReference type="Pfam" id="PF03755"/>
    </source>
</evidence>
<evidence type="ECO:0000256" key="4">
    <source>
        <dbReference type="ARBA" id="ARBA00022801"/>
    </source>
</evidence>
<comment type="cofactor">
    <cofactor evidence="1">
        <name>a divalent metal cation</name>
        <dbReference type="ChEBI" id="CHEBI:60240"/>
    </cofactor>
</comment>
<dbReference type="InterPro" id="IPR013551">
    <property type="entry name" value="YicC-like_C"/>
</dbReference>
<evidence type="ECO:0000256" key="5">
    <source>
        <dbReference type="ARBA" id="ARBA00035648"/>
    </source>
</evidence>
<organism evidence="8 9">
    <name type="scientific">Thalassorhabdus alkalitolerans</name>
    <dbReference type="NCBI Taxonomy" id="2282697"/>
    <lineage>
        <taxon>Bacteria</taxon>
        <taxon>Bacillati</taxon>
        <taxon>Bacillota</taxon>
        <taxon>Bacilli</taxon>
        <taxon>Bacillales</taxon>
        <taxon>Bacillaceae</taxon>
        <taxon>Thalassorhabdus</taxon>
    </lineage>
</organism>
<comment type="similarity">
    <text evidence="5">Belongs to the YicC/YloC family.</text>
</comment>
<protein>
    <submittedName>
        <fullName evidence="8">YicC/YloC family endoribonuclease</fullName>
        <ecNumber evidence="8">3.1.-.-</ecNumber>
    </submittedName>
</protein>
<dbReference type="Pfam" id="PF03755">
    <property type="entry name" value="YicC-like_N"/>
    <property type="match status" value="1"/>
</dbReference>
<evidence type="ECO:0000256" key="3">
    <source>
        <dbReference type="ARBA" id="ARBA00022759"/>
    </source>
</evidence>
<comment type="caution">
    <text evidence="8">The sequence shown here is derived from an EMBL/GenBank/DDBJ whole genome shotgun (WGS) entry which is preliminary data.</text>
</comment>
<dbReference type="RefSeq" id="WP_385943732.1">
    <property type="nucleotide sequence ID" value="NZ_JBHSPG010000023.1"/>
</dbReference>
<accession>A0ABW0YKF6</accession>
<reference evidence="9" key="1">
    <citation type="journal article" date="2019" name="Int. J. Syst. Evol. Microbiol.">
        <title>The Global Catalogue of Microorganisms (GCM) 10K type strain sequencing project: providing services to taxonomists for standard genome sequencing and annotation.</title>
        <authorList>
            <consortium name="The Broad Institute Genomics Platform"/>
            <consortium name="The Broad Institute Genome Sequencing Center for Infectious Disease"/>
            <person name="Wu L."/>
            <person name="Ma J."/>
        </authorList>
    </citation>
    <scope>NUCLEOTIDE SEQUENCE [LARGE SCALE GENOMIC DNA]</scope>
    <source>
        <strain evidence="9">CECT 7184</strain>
    </source>
</reference>
<dbReference type="PANTHER" id="PTHR30636:SF3">
    <property type="entry name" value="UPF0701 PROTEIN YICC"/>
    <property type="match status" value="1"/>
</dbReference>
<name>A0ABW0YKF6_9BACI</name>
<dbReference type="Pfam" id="PF08340">
    <property type="entry name" value="YicC-like_C"/>
    <property type="match status" value="1"/>
</dbReference>
<dbReference type="GO" id="GO:0016787">
    <property type="term" value="F:hydrolase activity"/>
    <property type="evidence" value="ECO:0007669"/>
    <property type="project" value="UniProtKB-KW"/>
</dbReference>
<keyword evidence="9" id="KW-1185">Reference proteome</keyword>
<feature type="domain" description="Endoribonuclease YicC-like N-terminal" evidence="6">
    <location>
        <begin position="1"/>
        <end position="153"/>
    </location>
</feature>
<dbReference type="EC" id="3.1.-.-" evidence="8"/>
<evidence type="ECO:0000256" key="1">
    <source>
        <dbReference type="ARBA" id="ARBA00001968"/>
    </source>
</evidence>
<keyword evidence="2" id="KW-0540">Nuclease</keyword>
<gene>
    <name evidence="8" type="ORF">ACFPU1_05390</name>
</gene>
<dbReference type="InterPro" id="IPR013527">
    <property type="entry name" value="YicC-like_N"/>
</dbReference>
<dbReference type="InterPro" id="IPR005229">
    <property type="entry name" value="YicC/YloC-like"/>
</dbReference>